<evidence type="ECO:0000313" key="4">
    <source>
        <dbReference type="Proteomes" id="UP000244892"/>
    </source>
</evidence>
<sequence>MPADSLILTDVVGGLGVITLHRPKALNALTLEMVRELTVVLRGWATDPAVLGVLLRGSARPPMEGKPVVTHFCAGGDIRFMHDAALAGDPAIEDFFTEEYALDHLIHVYPKPTVAWMDGITMGGGMGLAQGCDLRVATASLRMAMPETRIGLFPDVGGGYFLSRLAGHAGEYLGVVGPHLHVTDALALGLADMHAESACLASLLDGLRAGPARDADELMARVRGHVAQHPLGALPEATTTARFADIDRHFSGHTLQDIVASLEAARAAGDTWAAETLQHMAGHSPLMMGVTLEQIRRARSMPLAEVFRMERTMVRHCFQLRKGRDSETVEGVRALVVDKDHAPRWQPAAVAEVQPQMVEAFFEGVWPPHAHPLRDLHDPL</sequence>
<dbReference type="KEGG" id="aon:DEH84_06715"/>
<dbReference type="Pfam" id="PF16113">
    <property type="entry name" value="ECH_2"/>
    <property type="match status" value="1"/>
</dbReference>
<dbReference type="PANTHER" id="PTHR43176:SF6">
    <property type="entry name" value="3-HYDROXYISOBUTYRYL-COA HYDROLASE"/>
    <property type="match status" value="1"/>
</dbReference>
<dbReference type="GO" id="GO:0006574">
    <property type="term" value="P:L-valine catabolic process"/>
    <property type="evidence" value="ECO:0007669"/>
    <property type="project" value="TreeGrafter"/>
</dbReference>
<dbReference type="NCBIfam" id="NF004127">
    <property type="entry name" value="PRK05617.1"/>
    <property type="match status" value="1"/>
</dbReference>
<proteinExistence type="predicted"/>
<name>A0A2U8FSA9_9BURK</name>
<keyword evidence="1 3" id="KW-0378">Hydrolase</keyword>
<protein>
    <submittedName>
        <fullName evidence="3">3-hydroxyisobutyryl-CoA hydrolase</fullName>
    </submittedName>
</protein>
<dbReference type="EMBL" id="CP029210">
    <property type="protein sequence ID" value="AWI53156.1"/>
    <property type="molecule type" value="Genomic_DNA"/>
</dbReference>
<evidence type="ECO:0000313" key="3">
    <source>
        <dbReference type="EMBL" id="AWI53156.1"/>
    </source>
</evidence>
<reference evidence="3 4" key="1">
    <citation type="submission" date="2018-05" db="EMBL/GenBank/DDBJ databases">
        <title>complete genome sequence of Aquabacterium olei NBRC 110486.</title>
        <authorList>
            <person name="Tang B."/>
            <person name="Chang J."/>
            <person name="Zhang L."/>
            <person name="Yang H."/>
        </authorList>
    </citation>
    <scope>NUCLEOTIDE SEQUENCE [LARGE SCALE GENOMIC DNA]</scope>
    <source>
        <strain evidence="3 4">NBRC 110486</strain>
    </source>
</reference>
<dbReference type="InterPro" id="IPR045004">
    <property type="entry name" value="ECH_dom"/>
</dbReference>
<dbReference type="Proteomes" id="UP000244892">
    <property type="component" value="Chromosome"/>
</dbReference>
<dbReference type="PANTHER" id="PTHR43176">
    <property type="entry name" value="3-HYDROXYISOBUTYRYL-COA HYDROLASE-RELATED"/>
    <property type="match status" value="1"/>
</dbReference>
<organism evidence="3 4">
    <name type="scientific">Aquabacterium olei</name>
    <dbReference type="NCBI Taxonomy" id="1296669"/>
    <lineage>
        <taxon>Bacteria</taxon>
        <taxon>Pseudomonadati</taxon>
        <taxon>Pseudomonadota</taxon>
        <taxon>Betaproteobacteria</taxon>
        <taxon>Burkholderiales</taxon>
        <taxon>Aquabacterium</taxon>
    </lineage>
</organism>
<dbReference type="GO" id="GO:0003860">
    <property type="term" value="F:3-hydroxyisobutyryl-CoA hydrolase activity"/>
    <property type="evidence" value="ECO:0007669"/>
    <property type="project" value="InterPro"/>
</dbReference>
<dbReference type="Gene3D" id="3.90.226.10">
    <property type="entry name" value="2-enoyl-CoA Hydratase, Chain A, domain 1"/>
    <property type="match status" value="1"/>
</dbReference>
<dbReference type="InterPro" id="IPR032259">
    <property type="entry name" value="HIBYL-CoA-H"/>
</dbReference>
<dbReference type="InterPro" id="IPR029045">
    <property type="entry name" value="ClpP/crotonase-like_dom_sf"/>
</dbReference>
<evidence type="ECO:0000256" key="1">
    <source>
        <dbReference type="ARBA" id="ARBA00022801"/>
    </source>
</evidence>
<dbReference type="AlphaFoldDB" id="A0A2U8FSA9"/>
<gene>
    <name evidence="3" type="ORF">DEH84_06715</name>
</gene>
<dbReference type="SUPFAM" id="SSF52096">
    <property type="entry name" value="ClpP/crotonase"/>
    <property type="match status" value="1"/>
</dbReference>
<accession>A0A2U8FSA9</accession>
<evidence type="ECO:0000259" key="2">
    <source>
        <dbReference type="Pfam" id="PF16113"/>
    </source>
</evidence>
<keyword evidence="4" id="KW-1185">Reference proteome</keyword>
<dbReference type="CDD" id="cd06558">
    <property type="entry name" value="crotonase-like"/>
    <property type="match status" value="1"/>
</dbReference>
<dbReference type="OrthoDB" id="9790967at2"/>
<dbReference type="RefSeq" id="WP_109035918.1">
    <property type="nucleotide sequence ID" value="NZ_CP029210.1"/>
</dbReference>
<feature type="domain" description="Enoyl-CoA hydratase/isomerase" evidence="2">
    <location>
        <begin position="16"/>
        <end position="362"/>
    </location>
</feature>